<feature type="domain" description="LRAT" evidence="2">
    <location>
        <begin position="1"/>
        <end position="46"/>
    </location>
</feature>
<keyword evidence="1" id="KW-1133">Transmembrane helix</keyword>
<comment type="caution">
    <text evidence="3">The sequence shown here is derived from an EMBL/GenBank/DDBJ whole genome shotgun (WGS) entry which is preliminary data.</text>
</comment>
<name>A0AA35XK92_GEOBA</name>
<feature type="transmembrane region" description="Helical" evidence="1">
    <location>
        <begin position="76"/>
        <end position="96"/>
    </location>
</feature>
<dbReference type="InterPro" id="IPR007053">
    <property type="entry name" value="LRAT_dom"/>
</dbReference>
<reference evidence="3" key="1">
    <citation type="submission" date="2023-03" db="EMBL/GenBank/DDBJ databases">
        <authorList>
            <person name="Steffen K."/>
            <person name="Cardenas P."/>
        </authorList>
    </citation>
    <scope>NUCLEOTIDE SEQUENCE</scope>
</reference>
<dbReference type="AlphaFoldDB" id="A0AA35XK92"/>
<feature type="non-terminal residue" evidence="3">
    <location>
        <position position="139"/>
    </location>
</feature>
<dbReference type="EMBL" id="CASHTH010004151">
    <property type="protein sequence ID" value="CAI8054132.1"/>
    <property type="molecule type" value="Genomic_DNA"/>
</dbReference>
<protein>
    <recommendedName>
        <fullName evidence="2">LRAT domain-containing protein</fullName>
    </recommendedName>
</protein>
<gene>
    <name evidence="3" type="ORF">GBAR_LOCUS29577</name>
</gene>
<sequence>DYDCPYSGEQIVQRARELQRTPYNARTSNCEHFVMEARTGQRSSVQVRKGVFHAVFGGLGCAAAGAATGILAGGAFWFILGAIVGGIVGAVGELQLELQVELLWGSGLPREIEHLERFVIMRGGNRGTRGTCPFQKLIP</sequence>
<dbReference type="PROSITE" id="PS51934">
    <property type="entry name" value="LRAT"/>
    <property type="match status" value="1"/>
</dbReference>
<accession>A0AA35XK92</accession>
<evidence type="ECO:0000259" key="2">
    <source>
        <dbReference type="PROSITE" id="PS51934"/>
    </source>
</evidence>
<proteinExistence type="predicted"/>
<evidence type="ECO:0000313" key="4">
    <source>
        <dbReference type="Proteomes" id="UP001174909"/>
    </source>
</evidence>
<feature type="transmembrane region" description="Helical" evidence="1">
    <location>
        <begin position="51"/>
        <end position="70"/>
    </location>
</feature>
<dbReference type="Proteomes" id="UP001174909">
    <property type="component" value="Unassembled WGS sequence"/>
</dbReference>
<evidence type="ECO:0000313" key="3">
    <source>
        <dbReference type="EMBL" id="CAI8054132.1"/>
    </source>
</evidence>
<dbReference type="Gene3D" id="3.90.1720.10">
    <property type="entry name" value="endopeptidase domain like (from Nostoc punctiforme)"/>
    <property type="match status" value="1"/>
</dbReference>
<keyword evidence="1" id="KW-0812">Transmembrane</keyword>
<keyword evidence="1" id="KW-0472">Membrane</keyword>
<keyword evidence="4" id="KW-1185">Reference proteome</keyword>
<organism evidence="3 4">
    <name type="scientific">Geodia barretti</name>
    <name type="common">Barrett's horny sponge</name>
    <dbReference type="NCBI Taxonomy" id="519541"/>
    <lineage>
        <taxon>Eukaryota</taxon>
        <taxon>Metazoa</taxon>
        <taxon>Porifera</taxon>
        <taxon>Demospongiae</taxon>
        <taxon>Heteroscleromorpha</taxon>
        <taxon>Tetractinellida</taxon>
        <taxon>Astrophorina</taxon>
        <taxon>Geodiidae</taxon>
        <taxon>Geodia</taxon>
    </lineage>
</organism>
<feature type="non-terminal residue" evidence="3">
    <location>
        <position position="1"/>
    </location>
</feature>
<dbReference type="Pfam" id="PF04970">
    <property type="entry name" value="LRAT"/>
    <property type="match status" value="1"/>
</dbReference>
<evidence type="ECO:0000256" key="1">
    <source>
        <dbReference type="SAM" id="Phobius"/>
    </source>
</evidence>